<proteinExistence type="predicted"/>
<gene>
    <name evidence="2" type="ORF">THAOC_03246</name>
</gene>
<accession>K0T8D4</accession>
<feature type="compositionally biased region" description="Polar residues" evidence="1">
    <location>
        <begin position="791"/>
        <end position="803"/>
    </location>
</feature>
<name>K0T8D4_THAOC</name>
<keyword evidence="3" id="KW-1185">Reference proteome</keyword>
<sequence>MSDSKTTTQKSPRSSPLSFLFHSKSESSADNESPSFMRSLSKCFDGGLEDTLIEEDGNDSNIKQSTVKTSLGALAAKSANANAEEPPRDIVQWGPTHSTSSENLRKSKGLYFQPGFKKSVLPQVGPPSPGSSARNSARSTTPTAPITTSTQTGTQQQHKSLQQKTGMSSVSTNTPTSPRGNCSRDKVSSTAATARNSNTSFWDFARPANLDTSSSGAKSFDSHHTPLNSFASVSANGVSPLSITAKKAADAMMSMLNNVEGFVKGDGIAEGFCSPRSSPRSGNQMEGIPEESDLAGGAAADTKPAASNSNCFKICGADGDADCFEEFHANAFSGEANATAGMQAATKVGCTEERQQQPQQPKGYEIRLKSSFSQAEAKRATAAVETQKKVGGHSPSQQQRMSTNEAGQLGNLNVTIETNKSSAIDSDELRSPHQQQTPNVSRPAMPQQELNQQNIGSRALPDGLPIQSIAVPVQLVERSVSELTMRSHGYNFDKNKCSSDSRRMAYYAVGRAHGAQKRGRGGNQRCYFTGVAIPYGTPFYAGSVQQGPRTLVVFCLPSALGLSTLVAHSVSKEERERYLQALPECDDQLLSEMKNRYQDDFDTLPMQVRSPDCWKLFIKFCYFSGLPIAEGEMHYRVKSSVSAYPDGNRAKEGVVEEIALSHEVMEAVNGEPMTPSLNKFNLRATLCPLSDPSKDFFREKSHGKNTSNFETKASFSDLAPQKQRVTRLTKTMTVACAFEIPLEKRVIHDMVTNLQDASKRKVDKVASMRKKEEFEDIKKLAELEKRAQAAETNRQAQLSVKSSNLKKRQLSPRLSPTTKVEIEAKINQAAERRELYLTSRAEKAKARARTTPSNGRLSRALFSALSPSNDSFDTSSDDGNSPRIKAARLSRSASQLGEKANRGYIGFIPVALGSICMLASLKLAARCPSPRPTLQDVTKKMDSASLRRELQLNSTQAKASVHNTAVGEKGRRTLDKVATDARQLEQRSTSKLEEAEARRESSSLNWLQRLSSKSRDKIMRGKMVVEGELEAGRELETSLAEKQASADLRRQTQLLAVQERLAVANDDKISRGRLALRLGEIESDHKERRIEERLANAEQRRNQSHDDVTSSLRHSNEWKSGKTAAVQELLCSDASRRRDGIELKHEQAAARRELLRLGIVEKAASDIDGKALKVEELRRAEEAAAREKRLDIERKLQLAEQRKEDILSTLVGKASVSSSSKKEAAKKSWVASLKEEKKLEVRSAQKMSSAAKRKEKVIHDMVTNLQDASKRKVDKVASMRKKEEFEDIKKLAELEKRAQAAETNRQAQLSVKSSNLKKRQLSPRLSPTTKVEIEAKINQAAERRELYL</sequence>
<feature type="region of interest" description="Disordered" evidence="1">
    <location>
        <begin position="77"/>
        <end position="194"/>
    </location>
</feature>
<organism evidence="2 3">
    <name type="scientific">Thalassiosira oceanica</name>
    <name type="common">Marine diatom</name>
    <dbReference type="NCBI Taxonomy" id="159749"/>
    <lineage>
        <taxon>Eukaryota</taxon>
        <taxon>Sar</taxon>
        <taxon>Stramenopiles</taxon>
        <taxon>Ochrophyta</taxon>
        <taxon>Bacillariophyta</taxon>
        <taxon>Coscinodiscophyceae</taxon>
        <taxon>Thalassiosirophycidae</taxon>
        <taxon>Thalassiosirales</taxon>
        <taxon>Thalassiosiraceae</taxon>
        <taxon>Thalassiosira</taxon>
    </lineage>
</organism>
<feature type="region of interest" description="Disordered" evidence="1">
    <location>
        <begin position="377"/>
        <end position="446"/>
    </location>
</feature>
<feature type="region of interest" description="Disordered" evidence="1">
    <location>
        <begin position="1095"/>
        <end position="1119"/>
    </location>
</feature>
<feature type="compositionally biased region" description="Polar residues" evidence="1">
    <location>
        <begin position="394"/>
        <end position="424"/>
    </location>
</feature>
<dbReference type="eggNOG" id="ENOG502SSAM">
    <property type="taxonomic scope" value="Eukaryota"/>
</dbReference>
<feature type="region of interest" description="Disordered" evidence="1">
    <location>
        <begin position="1"/>
        <end position="38"/>
    </location>
</feature>
<feature type="region of interest" description="Disordered" evidence="1">
    <location>
        <begin position="791"/>
        <end position="816"/>
    </location>
</feature>
<dbReference type="EMBL" id="AGNL01003167">
    <property type="protein sequence ID" value="EJK75043.1"/>
    <property type="molecule type" value="Genomic_DNA"/>
</dbReference>
<evidence type="ECO:0000256" key="1">
    <source>
        <dbReference type="SAM" id="MobiDB-lite"/>
    </source>
</evidence>
<feature type="compositionally biased region" description="Polar residues" evidence="1">
    <location>
        <begin position="1"/>
        <end position="17"/>
    </location>
</feature>
<evidence type="ECO:0000313" key="2">
    <source>
        <dbReference type="EMBL" id="EJK75043.1"/>
    </source>
</evidence>
<feature type="compositionally biased region" description="Low complexity" evidence="1">
    <location>
        <begin position="139"/>
        <end position="157"/>
    </location>
</feature>
<reference evidence="2 3" key="1">
    <citation type="journal article" date="2012" name="Genome Biol.">
        <title>Genome and low-iron response of an oceanic diatom adapted to chronic iron limitation.</title>
        <authorList>
            <person name="Lommer M."/>
            <person name="Specht M."/>
            <person name="Roy A.S."/>
            <person name="Kraemer L."/>
            <person name="Andreson R."/>
            <person name="Gutowska M.A."/>
            <person name="Wolf J."/>
            <person name="Bergner S.V."/>
            <person name="Schilhabel M.B."/>
            <person name="Klostermeier U.C."/>
            <person name="Beiko R.G."/>
            <person name="Rosenstiel P."/>
            <person name="Hippler M."/>
            <person name="Laroche J."/>
        </authorList>
    </citation>
    <scope>NUCLEOTIDE SEQUENCE [LARGE SCALE GENOMIC DNA]</scope>
    <source>
        <strain evidence="2 3">CCMP1005</strain>
    </source>
</reference>
<feature type="region of interest" description="Disordered" evidence="1">
    <location>
        <begin position="1302"/>
        <end position="1328"/>
    </location>
</feature>
<comment type="caution">
    <text evidence="2">The sequence shown here is derived from an EMBL/GenBank/DDBJ whole genome shotgun (WGS) entry which is preliminary data.</text>
</comment>
<dbReference type="Proteomes" id="UP000266841">
    <property type="component" value="Unassembled WGS sequence"/>
</dbReference>
<feature type="compositionally biased region" description="Polar residues" evidence="1">
    <location>
        <begin position="158"/>
        <end position="180"/>
    </location>
</feature>
<dbReference type="OrthoDB" id="47662at2759"/>
<feature type="compositionally biased region" description="Polar residues" evidence="1">
    <location>
        <begin position="1302"/>
        <end position="1314"/>
    </location>
</feature>
<protein>
    <submittedName>
        <fullName evidence="2">Uncharacterized protein</fullName>
    </submittedName>
</protein>
<feature type="compositionally biased region" description="Polar residues" evidence="1">
    <location>
        <begin position="26"/>
        <end position="38"/>
    </location>
</feature>
<feature type="region of interest" description="Disordered" evidence="1">
    <location>
        <begin position="276"/>
        <end position="301"/>
    </location>
</feature>
<feature type="non-terminal residue" evidence="2">
    <location>
        <position position="1348"/>
    </location>
</feature>
<evidence type="ECO:0000313" key="3">
    <source>
        <dbReference type="Proteomes" id="UP000266841"/>
    </source>
</evidence>